<dbReference type="EMBL" id="ONZQ02000003">
    <property type="protein sequence ID" value="SPO00315.1"/>
    <property type="molecule type" value="Genomic_DNA"/>
</dbReference>
<name>A0AAE8MVT3_9PEZI</name>
<feature type="compositionally biased region" description="Polar residues" evidence="1">
    <location>
        <begin position="293"/>
        <end position="309"/>
    </location>
</feature>
<feature type="region of interest" description="Disordered" evidence="1">
    <location>
        <begin position="107"/>
        <end position="156"/>
    </location>
</feature>
<feature type="compositionally biased region" description="Basic and acidic residues" evidence="1">
    <location>
        <begin position="191"/>
        <end position="200"/>
    </location>
</feature>
<feature type="compositionally biased region" description="Pro residues" evidence="1">
    <location>
        <begin position="17"/>
        <end position="26"/>
    </location>
</feature>
<evidence type="ECO:0000256" key="1">
    <source>
        <dbReference type="SAM" id="MobiDB-lite"/>
    </source>
</evidence>
<reference evidence="2" key="1">
    <citation type="submission" date="2018-03" db="EMBL/GenBank/DDBJ databases">
        <authorList>
            <person name="Guldener U."/>
        </authorList>
    </citation>
    <scope>NUCLEOTIDE SEQUENCE</scope>
</reference>
<feature type="compositionally biased region" description="Polar residues" evidence="1">
    <location>
        <begin position="128"/>
        <end position="137"/>
    </location>
</feature>
<evidence type="ECO:0000313" key="2">
    <source>
        <dbReference type="EMBL" id="SPO00315.1"/>
    </source>
</evidence>
<protein>
    <submittedName>
        <fullName evidence="2">Uncharacterized protein</fullName>
    </submittedName>
</protein>
<comment type="caution">
    <text evidence="2">The sequence shown here is derived from an EMBL/GenBank/DDBJ whole genome shotgun (WGS) entry which is preliminary data.</text>
</comment>
<evidence type="ECO:0000313" key="3">
    <source>
        <dbReference type="Proteomes" id="UP001187682"/>
    </source>
</evidence>
<sequence length="421" mass="44916">MASLQAERPGTGIEPPTSIPKPPPSTPNSVSTDLVILDDPSSSDDTPRALISCDRFKYPPLAFVPFQTRDIPFVNTWGRATSATTHADSGYEDAQSVISDTRPLLRKQTQGEGEKDDNGATAYHDSAPLQTMITPQKQRVESVDTPSPSSPSGLVSAPLDICSTASEIGASNCSSPNAGREKTLCSEEGEHMAEMNKPESSDSEDDSSDVDSLQRVGLRFDLDEGTESDTPLDLSAASTATGSSGFELVDSPSQPPSPWLEMWYEAASMTLYHSLTVHGAASNDGTQRPPDNGTLNILDSQHSGISTNRVLVGGWNDGGLNRDDNQGDEDPDPKRRRTMDPAEGSVVGLKFACPYQKRHISDGLSCGRPHGVSKTYGNIYFGVMESVTTAQTAGELARANPMRLDATKKTVQCGLRPLSVG</sequence>
<feature type="compositionally biased region" description="Polar residues" evidence="1">
    <location>
        <begin position="144"/>
        <end position="153"/>
    </location>
</feature>
<feature type="compositionally biased region" description="Low complexity" evidence="1">
    <location>
        <begin position="235"/>
        <end position="245"/>
    </location>
</feature>
<dbReference type="AlphaFoldDB" id="A0AAE8MVT3"/>
<gene>
    <name evidence="2" type="ORF">DNG_03160</name>
</gene>
<accession>A0AAE8MVT3</accession>
<proteinExistence type="predicted"/>
<feature type="region of interest" description="Disordered" evidence="1">
    <location>
        <begin position="191"/>
        <end position="255"/>
    </location>
</feature>
<feature type="region of interest" description="Disordered" evidence="1">
    <location>
        <begin position="1"/>
        <end position="48"/>
    </location>
</feature>
<keyword evidence="3" id="KW-1185">Reference proteome</keyword>
<dbReference type="Proteomes" id="UP001187682">
    <property type="component" value="Unassembled WGS sequence"/>
</dbReference>
<organism evidence="2 3">
    <name type="scientific">Cephalotrichum gorgonifer</name>
    <dbReference type="NCBI Taxonomy" id="2041049"/>
    <lineage>
        <taxon>Eukaryota</taxon>
        <taxon>Fungi</taxon>
        <taxon>Dikarya</taxon>
        <taxon>Ascomycota</taxon>
        <taxon>Pezizomycotina</taxon>
        <taxon>Sordariomycetes</taxon>
        <taxon>Hypocreomycetidae</taxon>
        <taxon>Microascales</taxon>
        <taxon>Microascaceae</taxon>
        <taxon>Cephalotrichum</taxon>
    </lineage>
</organism>
<feature type="region of interest" description="Disordered" evidence="1">
    <location>
        <begin position="281"/>
        <end position="343"/>
    </location>
</feature>